<protein>
    <submittedName>
        <fullName evidence="3">Uncharacterized protein</fullName>
    </submittedName>
</protein>
<feature type="transmembrane region" description="Helical" evidence="2">
    <location>
        <begin position="198"/>
        <end position="216"/>
    </location>
</feature>
<feature type="region of interest" description="Disordered" evidence="1">
    <location>
        <begin position="1"/>
        <end position="25"/>
    </location>
</feature>
<proteinExistence type="predicted"/>
<feature type="transmembrane region" description="Helical" evidence="2">
    <location>
        <begin position="167"/>
        <end position="186"/>
    </location>
</feature>
<dbReference type="EMBL" id="MN740925">
    <property type="protein sequence ID" value="QHU18158.1"/>
    <property type="molecule type" value="Genomic_DNA"/>
</dbReference>
<sequence length="219" mass="24137">MSGGSHKSNPRIHKNIRARGGKGRGGKITPAVPVIYQPTIDKPAVPVIYQPAIDKPAVPVIYQPAIDKPAVPVIYQLAVPLINNGPHVIVADLVKRVQKILTELTVLQNKIHEAYPIYIEPSYKNKTTLMEQDYNSKAAMYDRMFEEKEGQLQASGGRSRQQTLQEYILTFFFVSFGILAISLSLLSTTLTGVIGKGMQVFGLMFLISILSGALILRYG</sequence>
<keyword evidence="2" id="KW-0812">Transmembrane</keyword>
<feature type="compositionally biased region" description="Basic residues" evidence="1">
    <location>
        <begin position="8"/>
        <end position="25"/>
    </location>
</feature>
<accession>A0A6C0KP92</accession>
<evidence type="ECO:0000256" key="1">
    <source>
        <dbReference type="SAM" id="MobiDB-lite"/>
    </source>
</evidence>
<organism evidence="3">
    <name type="scientific">viral metagenome</name>
    <dbReference type="NCBI Taxonomy" id="1070528"/>
    <lineage>
        <taxon>unclassified sequences</taxon>
        <taxon>metagenomes</taxon>
        <taxon>organismal metagenomes</taxon>
    </lineage>
</organism>
<keyword evidence="2" id="KW-1133">Transmembrane helix</keyword>
<reference evidence="3" key="1">
    <citation type="journal article" date="2020" name="Nature">
        <title>Giant virus diversity and host interactions through global metagenomics.</title>
        <authorList>
            <person name="Schulz F."/>
            <person name="Roux S."/>
            <person name="Paez-Espino D."/>
            <person name="Jungbluth S."/>
            <person name="Walsh D.A."/>
            <person name="Denef V.J."/>
            <person name="McMahon K.D."/>
            <person name="Konstantinidis K.T."/>
            <person name="Eloe-Fadrosh E.A."/>
            <person name="Kyrpides N.C."/>
            <person name="Woyke T."/>
        </authorList>
    </citation>
    <scope>NUCLEOTIDE SEQUENCE</scope>
    <source>
        <strain evidence="3">GVMAG-S-3300013006-138</strain>
    </source>
</reference>
<name>A0A6C0KP92_9ZZZZ</name>
<dbReference type="AlphaFoldDB" id="A0A6C0KP92"/>
<keyword evidence="2" id="KW-0472">Membrane</keyword>
<evidence type="ECO:0000313" key="3">
    <source>
        <dbReference type="EMBL" id="QHU18158.1"/>
    </source>
</evidence>
<evidence type="ECO:0000256" key="2">
    <source>
        <dbReference type="SAM" id="Phobius"/>
    </source>
</evidence>